<sequence length="152" mass="16363">MKITREKEINFHPSLPRYLSSAAATSHPRSSGSVVHSTGGRAPSETRFSAESVRVGAVVVLSPQCAAPERATRRSSSPCRHRPTSLCGVEEKDEEVEQSVLSSPSPDLVKVGGFYEDLCFDDLDAATVGTSSAATNWWNLPQLPALAHKDKD</sequence>
<evidence type="ECO:0000313" key="2">
    <source>
        <dbReference type="EnsemblPlants" id="EMT02812"/>
    </source>
</evidence>
<evidence type="ECO:0000256" key="1">
    <source>
        <dbReference type="SAM" id="MobiDB-lite"/>
    </source>
</evidence>
<name>R7W4B0_AEGTA</name>
<dbReference type="EnsemblPlants" id="EMT02812">
    <property type="protein sequence ID" value="EMT02812"/>
    <property type="gene ID" value="F775_06504"/>
</dbReference>
<feature type="compositionally biased region" description="Polar residues" evidence="1">
    <location>
        <begin position="22"/>
        <end position="36"/>
    </location>
</feature>
<reference evidence="2" key="1">
    <citation type="submission" date="2015-06" db="UniProtKB">
        <authorList>
            <consortium name="EnsemblPlants"/>
        </authorList>
    </citation>
    <scope>IDENTIFICATION</scope>
</reference>
<feature type="region of interest" description="Disordered" evidence="1">
    <location>
        <begin position="20"/>
        <end position="48"/>
    </location>
</feature>
<dbReference type="AlphaFoldDB" id="R7W4B0"/>
<proteinExistence type="predicted"/>
<accession>R7W4B0</accession>
<organism evidence="2">
    <name type="scientific">Aegilops tauschii</name>
    <name type="common">Tausch's goatgrass</name>
    <name type="synonym">Aegilops squarrosa</name>
    <dbReference type="NCBI Taxonomy" id="37682"/>
    <lineage>
        <taxon>Eukaryota</taxon>
        <taxon>Viridiplantae</taxon>
        <taxon>Streptophyta</taxon>
        <taxon>Embryophyta</taxon>
        <taxon>Tracheophyta</taxon>
        <taxon>Spermatophyta</taxon>
        <taxon>Magnoliopsida</taxon>
        <taxon>Liliopsida</taxon>
        <taxon>Poales</taxon>
        <taxon>Poaceae</taxon>
        <taxon>BOP clade</taxon>
        <taxon>Pooideae</taxon>
        <taxon>Triticodae</taxon>
        <taxon>Triticeae</taxon>
        <taxon>Triticinae</taxon>
        <taxon>Aegilops</taxon>
    </lineage>
</organism>
<feature type="region of interest" description="Disordered" evidence="1">
    <location>
        <begin position="67"/>
        <end position="86"/>
    </location>
</feature>
<protein>
    <submittedName>
        <fullName evidence="2">Uncharacterized protein</fullName>
    </submittedName>
</protein>